<dbReference type="EMBL" id="JAJKFT010000004">
    <property type="protein sequence ID" value="MCC9628165.1"/>
    <property type="molecule type" value="Genomic_DNA"/>
</dbReference>
<keyword evidence="2" id="KW-1185">Reference proteome</keyword>
<name>A0A9X1SER3_9BACT</name>
<reference evidence="1" key="1">
    <citation type="submission" date="2021-11" db="EMBL/GenBank/DDBJ databases">
        <title>Genome sequence.</title>
        <authorList>
            <person name="Sun Q."/>
        </authorList>
    </citation>
    <scope>NUCLEOTIDE SEQUENCE</scope>
    <source>
        <strain evidence="1">JC732</strain>
    </source>
</reference>
<sequence length="125" mass="15146">MNENEVEYDYDSYVEIWRTIMTNVLQWNDWQQELWLQRTGYPLLSTKGFCFHEEPWYWLHSEIAAEFYESSSWSVDLLRGIEGKLCRILGEVFQHNAVDLEKRESPQFWEEVRARCREACRVDNA</sequence>
<accession>A0A9X1SER3</accession>
<comment type="caution">
    <text evidence="1">The sequence shown here is derived from an EMBL/GenBank/DDBJ whole genome shotgun (WGS) entry which is preliminary data.</text>
</comment>
<proteinExistence type="predicted"/>
<protein>
    <submittedName>
        <fullName evidence="1">Uncharacterized protein</fullName>
    </submittedName>
</protein>
<dbReference type="AlphaFoldDB" id="A0A9X1SER3"/>
<dbReference type="RefSeq" id="WP_230217183.1">
    <property type="nucleotide sequence ID" value="NZ_JAJKFT010000004.1"/>
</dbReference>
<dbReference type="Proteomes" id="UP001139103">
    <property type="component" value="Unassembled WGS sequence"/>
</dbReference>
<gene>
    <name evidence="1" type="ORF">LOC68_07140</name>
</gene>
<evidence type="ECO:0000313" key="1">
    <source>
        <dbReference type="EMBL" id="MCC9628165.1"/>
    </source>
</evidence>
<organism evidence="1 2">
    <name type="scientific">Blastopirellula sediminis</name>
    <dbReference type="NCBI Taxonomy" id="2894196"/>
    <lineage>
        <taxon>Bacteria</taxon>
        <taxon>Pseudomonadati</taxon>
        <taxon>Planctomycetota</taxon>
        <taxon>Planctomycetia</taxon>
        <taxon>Pirellulales</taxon>
        <taxon>Pirellulaceae</taxon>
        <taxon>Blastopirellula</taxon>
    </lineage>
</organism>
<evidence type="ECO:0000313" key="2">
    <source>
        <dbReference type="Proteomes" id="UP001139103"/>
    </source>
</evidence>